<evidence type="ECO:0000256" key="9">
    <source>
        <dbReference type="ARBA" id="ARBA00023136"/>
    </source>
</evidence>
<feature type="transmembrane region" description="Helical" evidence="15">
    <location>
        <begin position="1152"/>
        <end position="1173"/>
    </location>
</feature>
<name>A0A834JDT9_VESGE</name>
<dbReference type="GO" id="GO:0012505">
    <property type="term" value="C:endomembrane system"/>
    <property type="evidence" value="ECO:0007669"/>
    <property type="project" value="UniProtKB-SubCell"/>
</dbReference>
<feature type="transmembrane region" description="Helical" evidence="15">
    <location>
        <begin position="835"/>
        <end position="855"/>
    </location>
</feature>
<evidence type="ECO:0000259" key="16">
    <source>
        <dbReference type="PROSITE" id="PS50156"/>
    </source>
</evidence>
<dbReference type="InterPro" id="IPR053958">
    <property type="entry name" value="HMGCR/SNAP/NPC1-like_SSD"/>
</dbReference>
<evidence type="ECO:0000256" key="4">
    <source>
        <dbReference type="ARBA" id="ARBA00022548"/>
    </source>
</evidence>
<dbReference type="PROSITE" id="PS50156">
    <property type="entry name" value="SSD"/>
    <property type="match status" value="1"/>
</dbReference>
<keyword evidence="8" id="KW-0443">Lipid metabolism</keyword>
<comment type="similarity">
    <text evidence="2">Belongs to the patched family.</text>
</comment>
<keyword evidence="12" id="KW-0325">Glycoprotein</keyword>
<keyword evidence="4" id="KW-0153">Cholesterol metabolism</keyword>
<comment type="subcellular location">
    <subcellularLocation>
        <location evidence="1">Endomembrane system</location>
        <topology evidence="1">Multi-pass membrane protein</topology>
    </subcellularLocation>
</comment>
<feature type="transmembrane region" description="Helical" evidence="15">
    <location>
        <begin position="341"/>
        <end position="363"/>
    </location>
</feature>
<dbReference type="Pfam" id="PF12349">
    <property type="entry name" value="Sterol-sensing"/>
    <property type="match status" value="1"/>
</dbReference>
<dbReference type="InterPro" id="IPR032190">
    <property type="entry name" value="NPC1_N"/>
</dbReference>
<dbReference type="GO" id="GO:0030299">
    <property type="term" value="P:intestinal cholesterol absorption"/>
    <property type="evidence" value="ECO:0007669"/>
    <property type="project" value="TreeGrafter"/>
</dbReference>
<dbReference type="InterPro" id="IPR053956">
    <property type="entry name" value="NPC1_MLD"/>
</dbReference>
<dbReference type="GO" id="GO:0042632">
    <property type="term" value="P:cholesterol homeostasis"/>
    <property type="evidence" value="ECO:0007669"/>
    <property type="project" value="TreeGrafter"/>
</dbReference>
<dbReference type="InterPro" id="IPR000731">
    <property type="entry name" value="SSD"/>
</dbReference>
<dbReference type="PANTHER" id="PTHR45727:SF6">
    <property type="entry name" value="NPC INTRACELLULAR CHOLESTEROL TRANSPORTER 1 HOMOLOG 1B"/>
    <property type="match status" value="1"/>
</dbReference>
<dbReference type="GO" id="GO:0008203">
    <property type="term" value="P:cholesterol metabolic process"/>
    <property type="evidence" value="ECO:0007669"/>
    <property type="project" value="UniProtKB-KW"/>
</dbReference>
<evidence type="ECO:0000256" key="5">
    <source>
        <dbReference type="ARBA" id="ARBA00022692"/>
    </source>
</evidence>
<dbReference type="Pfam" id="PF22314">
    <property type="entry name" value="NPC1_MLD"/>
    <property type="match status" value="1"/>
</dbReference>
<dbReference type="GO" id="GO:0030301">
    <property type="term" value="P:cholesterol transport"/>
    <property type="evidence" value="ECO:0007669"/>
    <property type="project" value="UniProtKB-ARBA"/>
</dbReference>
<feature type="transmembrane region" description="Helical" evidence="15">
    <location>
        <begin position="653"/>
        <end position="677"/>
    </location>
</feature>
<keyword evidence="6" id="KW-0732">Signal</keyword>
<gene>
    <name evidence="17" type="ORF">HZH68_013747</name>
</gene>
<evidence type="ECO:0000256" key="13">
    <source>
        <dbReference type="ARBA" id="ARBA00023221"/>
    </source>
</evidence>
<dbReference type="FunFam" id="1.20.1640.10:FF:000010">
    <property type="entry name" value="NPC intracellular cholesterol transporter 1"/>
    <property type="match status" value="1"/>
</dbReference>
<keyword evidence="7 15" id="KW-1133">Transmembrane helix</keyword>
<dbReference type="NCBIfam" id="TIGR00917">
    <property type="entry name" value="2A060601"/>
    <property type="match status" value="1"/>
</dbReference>
<keyword evidence="5 15" id="KW-0812">Transmembrane</keyword>
<evidence type="ECO:0000256" key="14">
    <source>
        <dbReference type="ARBA" id="ARBA00034049"/>
    </source>
</evidence>
<dbReference type="InterPro" id="IPR004765">
    <property type="entry name" value="NPC1-like"/>
</dbReference>
<evidence type="ECO:0000313" key="17">
    <source>
        <dbReference type="EMBL" id="KAF7385317.1"/>
    </source>
</evidence>
<evidence type="ECO:0000256" key="11">
    <source>
        <dbReference type="ARBA" id="ARBA00023166"/>
    </source>
</evidence>
<proteinExistence type="inferred from homology"/>
<keyword evidence="10" id="KW-1015">Disulfide bond</keyword>
<protein>
    <recommendedName>
        <fullName evidence="16">SSD domain-containing protein</fullName>
    </recommendedName>
</protein>
<evidence type="ECO:0000313" key="18">
    <source>
        <dbReference type="Proteomes" id="UP000617340"/>
    </source>
</evidence>
<keyword evidence="18" id="KW-1185">Reference proteome</keyword>
<keyword evidence="13" id="KW-0753">Steroid metabolism</keyword>
<accession>A0A834JDT9</accession>
<evidence type="ECO:0000256" key="8">
    <source>
        <dbReference type="ARBA" id="ARBA00023098"/>
    </source>
</evidence>
<comment type="caution">
    <text evidence="17">The sequence shown here is derived from an EMBL/GenBank/DDBJ whole genome shotgun (WGS) entry which is preliminary data.</text>
</comment>
<feature type="transmembrane region" description="Helical" evidence="15">
    <location>
        <begin position="271"/>
        <end position="294"/>
    </location>
</feature>
<comment type="catalytic activity">
    <reaction evidence="14">
        <text>cholesterol(in) = cholesterol(out)</text>
        <dbReference type="Rhea" id="RHEA:39747"/>
        <dbReference type="ChEBI" id="CHEBI:16113"/>
    </reaction>
</comment>
<feature type="transmembrane region" description="Helical" evidence="15">
    <location>
        <begin position="1100"/>
        <end position="1118"/>
    </location>
</feature>
<feature type="transmembrane region" description="Helical" evidence="15">
    <location>
        <begin position="759"/>
        <end position="784"/>
    </location>
</feature>
<reference evidence="17" key="1">
    <citation type="journal article" date="2020" name="G3 (Bethesda)">
        <title>High-Quality Assemblies for Three Invasive Social Wasps from the &lt;i&gt;Vespula&lt;/i&gt; Genus.</title>
        <authorList>
            <person name="Harrop T.W.R."/>
            <person name="Guhlin J."/>
            <person name="McLaughlin G.M."/>
            <person name="Permina E."/>
            <person name="Stockwell P."/>
            <person name="Gilligan J."/>
            <person name="Le Lec M.F."/>
            <person name="Gruber M.A.M."/>
            <person name="Quinn O."/>
            <person name="Lovegrove M."/>
            <person name="Duncan E.J."/>
            <person name="Remnant E.J."/>
            <person name="Van Eeckhoven J."/>
            <person name="Graham B."/>
            <person name="Knapp R.A."/>
            <person name="Langford K.W."/>
            <person name="Kronenberg Z."/>
            <person name="Press M.O."/>
            <person name="Eacker S.M."/>
            <person name="Wilson-Rankin E.E."/>
            <person name="Purcell J."/>
            <person name="Lester P.J."/>
            <person name="Dearden P.K."/>
        </authorList>
    </citation>
    <scope>NUCLEOTIDE SEQUENCE</scope>
    <source>
        <strain evidence="17">Linc-1</strain>
    </source>
</reference>
<dbReference type="GO" id="GO:0015485">
    <property type="term" value="F:cholesterol binding"/>
    <property type="evidence" value="ECO:0007669"/>
    <property type="project" value="TreeGrafter"/>
</dbReference>
<dbReference type="GO" id="GO:0005886">
    <property type="term" value="C:plasma membrane"/>
    <property type="evidence" value="ECO:0007669"/>
    <property type="project" value="TreeGrafter"/>
</dbReference>
<dbReference type="Pfam" id="PF16414">
    <property type="entry name" value="NPC1_N"/>
    <property type="match status" value="1"/>
</dbReference>
<dbReference type="EMBL" id="JACSDZ010000016">
    <property type="protein sequence ID" value="KAF7385317.1"/>
    <property type="molecule type" value="Genomic_DNA"/>
</dbReference>
<feature type="domain" description="SSD" evidence="16">
    <location>
        <begin position="618"/>
        <end position="784"/>
    </location>
</feature>
<feature type="transmembrane region" description="Helical" evidence="15">
    <location>
        <begin position="1194"/>
        <end position="1217"/>
    </location>
</feature>
<evidence type="ECO:0000256" key="12">
    <source>
        <dbReference type="ARBA" id="ARBA00023180"/>
    </source>
</evidence>
<evidence type="ECO:0000256" key="2">
    <source>
        <dbReference type="ARBA" id="ARBA00005585"/>
    </source>
</evidence>
<feature type="transmembrane region" description="Helical" evidence="15">
    <location>
        <begin position="623"/>
        <end position="641"/>
    </location>
</feature>
<feature type="transmembrane region" description="Helical" evidence="15">
    <location>
        <begin position="683"/>
        <end position="705"/>
    </location>
</feature>
<evidence type="ECO:0000256" key="1">
    <source>
        <dbReference type="ARBA" id="ARBA00004127"/>
    </source>
</evidence>
<keyword evidence="11" id="KW-1207">Sterol metabolism</keyword>
<feature type="transmembrane region" description="Helical" evidence="15">
    <location>
        <begin position="1125"/>
        <end position="1146"/>
    </location>
</feature>
<organism evidence="17 18">
    <name type="scientific">Vespula germanica</name>
    <name type="common">German yellow jacket</name>
    <name type="synonym">Paravespula germanica</name>
    <dbReference type="NCBI Taxonomy" id="30212"/>
    <lineage>
        <taxon>Eukaryota</taxon>
        <taxon>Metazoa</taxon>
        <taxon>Ecdysozoa</taxon>
        <taxon>Arthropoda</taxon>
        <taxon>Hexapoda</taxon>
        <taxon>Insecta</taxon>
        <taxon>Pterygota</taxon>
        <taxon>Neoptera</taxon>
        <taxon>Endopterygota</taxon>
        <taxon>Hymenoptera</taxon>
        <taxon>Apocrita</taxon>
        <taxon>Aculeata</taxon>
        <taxon>Vespoidea</taxon>
        <taxon>Vespidae</taxon>
        <taxon>Vespinae</taxon>
        <taxon>Vespula</taxon>
    </lineage>
</organism>
<dbReference type="Gene3D" id="1.20.1640.10">
    <property type="entry name" value="Multidrug efflux transporter AcrB transmembrane domain"/>
    <property type="match status" value="2"/>
</dbReference>
<keyword evidence="3" id="KW-0813">Transport</keyword>
<dbReference type="Proteomes" id="UP000617340">
    <property type="component" value="Unassembled WGS sequence"/>
</dbReference>
<evidence type="ECO:0000256" key="3">
    <source>
        <dbReference type="ARBA" id="ARBA00022448"/>
    </source>
</evidence>
<dbReference type="SUPFAM" id="SSF82866">
    <property type="entry name" value="Multidrug efflux transporter AcrB transmembrane domain"/>
    <property type="match status" value="2"/>
</dbReference>
<keyword evidence="9 15" id="KW-0472">Membrane</keyword>
<evidence type="ECO:0000256" key="10">
    <source>
        <dbReference type="ARBA" id="ARBA00023157"/>
    </source>
</evidence>
<dbReference type="GO" id="GO:0005319">
    <property type="term" value="F:lipid transporter activity"/>
    <property type="evidence" value="ECO:0007669"/>
    <property type="project" value="InterPro"/>
</dbReference>
<dbReference type="FunFam" id="1.20.1640.10:FF:000008">
    <property type="entry name" value="NPC intracellular cholesterol transporter 1"/>
    <property type="match status" value="1"/>
</dbReference>
<evidence type="ECO:0000256" key="7">
    <source>
        <dbReference type="ARBA" id="ARBA00022989"/>
    </source>
</evidence>
<dbReference type="PANTHER" id="PTHR45727">
    <property type="entry name" value="NPC INTRACELLULAR CHOLESTEROL TRANSPORTER 1"/>
    <property type="match status" value="1"/>
</dbReference>
<sequence>MSQTLTELDEEKTQRLKNIVEYWRSLVQNTCVWYGECGKSNTKIRTCVSNDTARPIGNETATDILRKRCPHFFENTDDPLTCCSAEQIFTIHSNMNMAEGVFGRCTTCLKNIFRHICDYSCSMNQSRFMKVTKSKINENGFHYVEELEIHVAEEFINKTFESCKNVINPSSGGLAMDLACGSHGASRCTARKWYDFMNSVSDNNFVPFQINNIYDRPDIWHADPWTAVVKPCSEPYDNSSLSCSCVDCPTACPVTKLKIDSNNFTILGKNGYGIVAAIVIVFVTTVVIAIYLYLTILKKIPKKLGFDESHNDENHSETRTDCSRIFRGIFEGYFYSWGKVFATYPVLSLFISSYVVLGMSYGFKYLVITVNPIEIWASPDSRSRIEKNYFDTHFRPFYRTEQIYIKPVGIDKILHNTSNGIQEYGPVFNKTFLLAVYDLQEKVLQLGRDTNESLERYCYAPVYNDFLGPMSVSYCTVQSIWGYFQNNISIFNQTSQVKGYEINYLDHLYKCMQNAFNPECMAPYKGPIFPALAVGGFLKENEFHYDSSDYIKANGLILSFLINNHLDEKKLKPVIKWEERFINFMKEWIIHDKPDFMDVAYVTEKSIQDELDRTSKAEVKTMIISYLLMFLYISFALGKMRGSIRKCFGSSKIVVSIGGIIIVIASVASSLGIFGYIGVPTTLLTIEVIPFLVLAVGVDNIFILVQTYQRNRKHPEESIPEHLGRITAKVGPSMLLTSMSELFCFLIGTLSSMPAVNTFAMYASLSILINFILQITAFISLLSLDSRRSEQIRLDVLCCISTNKRSHVESDKAGLVHTLFEQVYTSFLMKKPVRIAVLVIFIVIFTVHVAVFPNIDVGLDQKLSMPEDSYVLKYFQYMEDLLSMGPPVYFIVTEGLNYSNTNVQNIICGGQRCNVDSLYTQIYSAANQSSISYLSKAASSWIDDYFDWSTIEKCCKYFPGNSSFCPHKKETCKSCKIPTNNETFRPNETYFRKYISYFVSDVPDEDCAKAGRPSYLDAINYYYDRYGLTDIGDTYFMGYHTPLKKSSDWYESLRAARIIAANITKMINNANLSNQTIRVFPYSIFYVFYEQYLTIWKETYLSISLSLFVIFIVTLLLTGISLFSAIIVVVTVLMIIIDLGGLMYWWNIQLNAVSLVNLVMAAGISVEFCSHIVHSYLMSTESKRIARTSQALSLTGSSVFSGITLTKFVGIAVLAFAKSQIFRIFYFRMYLGIVLFGAAHGLIFLPVLLSFIGPERKHERRNFTK</sequence>
<feature type="transmembrane region" description="Helical" evidence="15">
    <location>
        <begin position="1229"/>
        <end position="1252"/>
    </location>
</feature>
<dbReference type="AlphaFoldDB" id="A0A834JDT9"/>
<evidence type="ECO:0000256" key="15">
    <source>
        <dbReference type="SAM" id="Phobius"/>
    </source>
</evidence>
<evidence type="ECO:0000256" key="6">
    <source>
        <dbReference type="ARBA" id="ARBA00022729"/>
    </source>
</evidence>